<dbReference type="PANTHER" id="PTHR14374:SF0">
    <property type="entry name" value="TRAFFICKING PROTEIN PARTICLE COMPLEX SUBUNIT 11"/>
    <property type="match status" value="1"/>
</dbReference>
<dbReference type="Proteomes" id="UP000258309">
    <property type="component" value="Unassembled WGS sequence"/>
</dbReference>
<evidence type="ECO:0000259" key="3">
    <source>
        <dbReference type="Pfam" id="PF11817"/>
    </source>
</evidence>
<feature type="region of interest" description="Disordered" evidence="1">
    <location>
        <begin position="102"/>
        <end position="127"/>
    </location>
</feature>
<dbReference type="AlphaFoldDB" id="A0A3E2HPZ5"/>
<feature type="domain" description="Trafficking protein particle complex subunit 11" evidence="3">
    <location>
        <begin position="343"/>
        <end position="612"/>
    </location>
</feature>
<feature type="compositionally biased region" description="Polar residues" evidence="1">
    <location>
        <begin position="278"/>
        <end position="289"/>
    </location>
</feature>
<name>A0A3E2HPZ5_SCYLI</name>
<feature type="non-terminal residue" evidence="4">
    <location>
        <position position="1232"/>
    </location>
</feature>
<dbReference type="OMA" id="CVEYYRD"/>
<proteinExistence type="predicted"/>
<comment type="caution">
    <text evidence="4">The sequence shown here is derived from an EMBL/GenBank/DDBJ whole genome shotgun (WGS) entry which is preliminary data.</text>
</comment>
<evidence type="ECO:0000256" key="1">
    <source>
        <dbReference type="SAM" id="MobiDB-lite"/>
    </source>
</evidence>
<organism evidence="4 5">
    <name type="scientific">Scytalidium lignicola</name>
    <name type="common">Hyphomycete</name>
    <dbReference type="NCBI Taxonomy" id="5539"/>
    <lineage>
        <taxon>Eukaryota</taxon>
        <taxon>Fungi</taxon>
        <taxon>Dikarya</taxon>
        <taxon>Ascomycota</taxon>
        <taxon>Pezizomycotina</taxon>
        <taxon>Leotiomycetes</taxon>
        <taxon>Leotiomycetes incertae sedis</taxon>
        <taxon>Scytalidium</taxon>
    </lineage>
</organism>
<sequence>MDDYAPQYIAHNVPLLFVSGLGSFQTPDSQNEPQLKLEGPQISSSIPVVDTEDARALLKYFKDTDARNLAWNSREHGRQKKFKIKTVGRNYTLPARRSQVALGSGIPFNPRSPTESSKPILHSPLSPLTPGSPLFPDGLIDPRWIDKHQDQIPSAYVSFYAFDSDPNMSSLHDNQLKTDINQTKEVLARYKTRLIVALMSDKSTLQAPDIEDRLANIRRATGLDSKTSLFFLPPNSSAVELQAFVENIQSTAYPLSIEYYRDLSKHSRKKRNRGVIASPTSPLNSGTSQSLSSQGWNVRYDFKLGVFAEFRQEMDAAIRAYESSYDTLFGPEVFEVIANWNPRWNEARLLADVLAMRILRCLLWLGTPTAAVRRWQQHRDRVRDLVDRRGKGSSTYGWEAWESRWALTMAEVIKKVEFPEFTLSSTTIFLSPEKTIPATERLQPWEHLHHPGYWFQIAANHLSARRVLALAIPEEDRSPPGSSPASKIASKVYTYDTYLCPEPHIENPLPGREGVDHSQLIISVLKRAVPEFDRRGQSRLTQEVQLQLGNESLRQGSWSDALMLLRPLWQTMSYRREGWWTAVEEIAWALRTAAAHVGDGSTVLAVDWELLDQNFSPRRDWRYNLMKSLDGVENVKIKPNVILRDQEIHSFLSVTYVFEHAEGKVGESCSSQLAITSTALLNSAPVIFDEIKIEFQGSMKPIILRHSASQEITEQSDLSYCKVNLSETALANHGPESTAFSTYTNRTTQEGECNLSVLPGGMRVFEFSSLLRESGDAKAKTAKFSISNDKFDLEYVLSFEKRNTPSVWFDQHLTRRKVARLNPSLIAIQPKPPKMGLKYLGLQEQYYTNEHIRLRIEVVNLEEADSITHLQVQLRGEDPPQPLLRIVDTSEEEEWQSGDADSCEVSLGTIPASKSTIVEISIPAMDLAAVFEVATKAAYRLVSDVETPVSCSTSIQLSIINPFEANYDFSPRIHPDLWPSFFSHEDTEDFTVGGHGAEYATGLAQKWCLTTRYASFASETLVVEEVDVEILGMNGGIHCNTKEISEIPDGGLRINPKSIEEAQFDVFTRKHSLDDRGTATLDVCFVIRWRRDIEESPVNATILPVPRLLVSSSEPRVLGAVSYSGTISSMIHFDVTIENPSIHFLTFSLVMEPSEEFAFSGIKQSILQLVPLSRHTVRFRLLPFVRGAWIGPIRCVIRDRYFQKVLKVSPTEGMKPHKDGVLVWVPPEEEGE</sequence>
<evidence type="ECO:0000313" key="4">
    <source>
        <dbReference type="EMBL" id="RFU35407.1"/>
    </source>
</evidence>
<evidence type="ECO:0000313" key="5">
    <source>
        <dbReference type="Proteomes" id="UP000258309"/>
    </source>
</evidence>
<dbReference type="InterPro" id="IPR012880">
    <property type="entry name" value="Gryzun"/>
</dbReference>
<feature type="region of interest" description="Disordered" evidence="1">
    <location>
        <begin position="270"/>
        <end position="289"/>
    </location>
</feature>
<gene>
    <name evidence="4" type="ORF">B7463_g999</name>
</gene>
<feature type="non-terminal residue" evidence="4">
    <location>
        <position position="1"/>
    </location>
</feature>
<dbReference type="EMBL" id="NCSJ02000009">
    <property type="protein sequence ID" value="RFU35407.1"/>
    <property type="molecule type" value="Genomic_DNA"/>
</dbReference>
<reference evidence="4 5" key="1">
    <citation type="submission" date="2018-05" db="EMBL/GenBank/DDBJ databases">
        <title>Draft genome sequence of Scytalidium lignicola DSM 105466, a ubiquitous saprotrophic fungus.</title>
        <authorList>
            <person name="Buettner E."/>
            <person name="Gebauer A.M."/>
            <person name="Hofrichter M."/>
            <person name="Liers C."/>
            <person name="Kellner H."/>
        </authorList>
    </citation>
    <scope>NUCLEOTIDE SEQUENCE [LARGE SCALE GENOMIC DNA]</scope>
    <source>
        <strain evidence="4 5">DSM 105466</strain>
    </source>
</reference>
<evidence type="ECO:0008006" key="6">
    <source>
        <dbReference type="Google" id="ProtNLM"/>
    </source>
</evidence>
<dbReference type="PANTHER" id="PTHR14374">
    <property type="entry name" value="FOIE GRAS"/>
    <property type="match status" value="1"/>
</dbReference>
<dbReference type="STRING" id="5539.A0A3E2HPZ5"/>
<dbReference type="InterPro" id="IPR021773">
    <property type="entry name" value="TPC11"/>
</dbReference>
<accession>A0A3E2HPZ5</accession>
<dbReference type="Pfam" id="PF11817">
    <property type="entry name" value="Foie-gras_1"/>
    <property type="match status" value="1"/>
</dbReference>
<dbReference type="OrthoDB" id="6278596at2759"/>
<evidence type="ECO:0000259" key="2">
    <source>
        <dbReference type="Pfam" id="PF07919"/>
    </source>
</evidence>
<protein>
    <recommendedName>
        <fullName evidence="6">Trafficking protein particle complex subunit 11 domain-containing protein</fullName>
    </recommendedName>
</protein>
<keyword evidence="5" id="KW-1185">Reference proteome</keyword>
<dbReference type="Pfam" id="PF07919">
    <property type="entry name" value="Gryzun"/>
    <property type="match status" value="1"/>
</dbReference>
<feature type="domain" description="Gryzun putative trafficking through Golgi" evidence="2">
    <location>
        <begin position="641"/>
        <end position="1226"/>
    </location>
</feature>